<accession>A0A2U2I5W3</accession>
<gene>
    <name evidence="1" type="ORF">C7C56_003385</name>
</gene>
<dbReference type="Pfam" id="PF08238">
    <property type="entry name" value="Sel1"/>
    <property type="match status" value="2"/>
</dbReference>
<reference evidence="1 2" key="1">
    <citation type="submission" date="2018-04" db="EMBL/GenBank/DDBJ databases">
        <title>Massilia violaceinigra sp. nov., a novel purple-pigmented bacterium isolated from Tianshan glacier, Xinjiang, China.</title>
        <authorList>
            <person name="Wang H."/>
        </authorList>
    </citation>
    <scope>NUCLEOTIDE SEQUENCE [LARGE SCALE GENOMIC DNA]</scope>
    <source>
        <strain evidence="1 2">B448-2</strain>
    </source>
</reference>
<dbReference type="SMART" id="SM00671">
    <property type="entry name" value="SEL1"/>
    <property type="match status" value="1"/>
</dbReference>
<dbReference type="OrthoDB" id="9122776at2"/>
<dbReference type="InterPro" id="IPR011990">
    <property type="entry name" value="TPR-like_helical_dom_sf"/>
</dbReference>
<comment type="caution">
    <text evidence="1">The sequence shown here is derived from an EMBL/GenBank/DDBJ whole genome shotgun (WGS) entry which is preliminary data.</text>
</comment>
<dbReference type="Proteomes" id="UP000241421">
    <property type="component" value="Unassembled WGS sequence"/>
</dbReference>
<dbReference type="Gene3D" id="1.25.40.10">
    <property type="entry name" value="Tetratricopeptide repeat domain"/>
    <property type="match status" value="1"/>
</dbReference>
<proteinExistence type="predicted"/>
<dbReference type="AlphaFoldDB" id="A0A2U2I5W3"/>
<evidence type="ECO:0000313" key="1">
    <source>
        <dbReference type="EMBL" id="PWF55147.1"/>
    </source>
</evidence>
<organism evidence="1 2">
    <name type="scientific">Massilia glaciei</name>
    <dbReference type="NCBI Taxonomy" id="1524097"/>
    <lineage>
        <taxon>Bacteria</taxon>
        <taxon>Pseudomonadati</taxon>
        <taxon>Pseudomonadota</taxon>
        <taxon>Betaproteobacteria</taxon>
        <taxon>Burkholderiales</taxon>
        <taxon>Oxalobacteraceae</taxon>
        <taxon>Telluria group</taxon>
        <taxon>Massilia</taxon>
    </lineage>
</organism>
<evidence type="ECO:0008006" key="3">
    <source>
        <dbReference type="Google" id="ProtNLM"/>
    </source>
</evidence>
<name>A0A2U2I5W3_9BURK</name>
<protein>
    <recommendedName>
        <fullName evidence="3">Sel1 repeat family protein</fullName>
    </recommendedName>
</protein>
<dbReference type="EMBL" id="PXWF02000043">
    <property type="protein sequence ID" value="PWF55147.1"/>
    <property type="molecule type" value="Genomic_DNA"/>
</dbReference>
<dbReference type="SUPFAM" id="SSF81901">
    <property type="entry name" value="HCP-like"/>
    <property type="match status" value="1"/>
</dbReference>
<sequence>MANREELGIIRAARAGRPLAQVELGKLYLLGSTGLPKSLPTALHWLERAACQECPEAWELIGTHIPLELARQSPRPLALWYERAFDAGVTRAGLVLAQLVLEPQAGAARAAAPSARTAKAL</sequence>
<keyword evidence="2" id="KW-1185">Reference proteome</keyword>
<evidence type="ECO:0000313" key="2">
    <source>
        <dbReference type="Proteomes" id="UP000241421"/>
    </source>
</evidence>
<dbReference type="InterPro" id="IPR006597">
    <property type="entry name" value="Sel1-like"/>
</dbReference>
<feature type="non-terminal residue" evidence="1">
    <location>
        <position position="121"/>
    </location>
</feature>